<protein>
    <submittedName>
        <fullName evidence="2">Uncharacterized protein</fullName>
    </submittedName>
</protein>
<organism evidence="2 3">
    <name type="scientific">Adineta ricciae</name>
    <name type="common">Rotifer</name>
    <dbReference type="NCBI Taxonomy" id="249248"/>
    <lineage>
        <taxon>Eukaryota</taxon>
        <taxon>Metazoa</taxon>
        <taxon>Spiralia</taxon>
        <taxon>Gnathifera</taxon>
        <taxon>Rotifera</taxon>
        <taxon>Eurotatoria</taxon>
        <taxon>Bdelloidea</taxon>
        <taxon>Adinetida</taxon>
        <taxon>Adinetidae</taxon>
        <taxon>Adineta</taxon>
    </lineage>
</organism>
<reference evidence="2" key="1">
    <citation type="submission" date="2021-02" db="EMBL/GenBank/DDBJ databases">
        <authorList>
            <person name="Nowell W R."/>
        </authorList>
    </citation>
    <scope>NUCLEOTIDE SEQUENCE</scope>
</reference>
<evidence type="ECO:0000313" key="2">
    <source>
        <dbReference type="EMBL" id="CAF1691532.1"/>
    </source>
</evidence>
<proteinExistence type="predicted"/>
<keyword evidence="3" id="KW-1185">Reference proteome</keyword>
<feature type="non-terminal residue" evidence="2">
    <location>
        <position position="65"/>
    </location>
</feature>
<keyword evidence="1" id="KW-0812">Transmembrane</keyword>
<gene>
    <name evidence="2" type="ORF">XAT740_LOCUS64235</name>
</gene>
<keyword evidence="1" id="KW-1133">Transmembrane helix</keyword>
<feature type="transmembrane region" description="Helical" evidence="1">
    <location>
        <begin position="21"/>
        <end position="45"/>
    </location>
</feature>
<accession>A0A816HR91</accession>
<evidence type="ECO:0000256" key="1">
    <source>
        <dbReference type="SAM" id="Phobius"/>
    </source>
</evidence>
<dbReference type="Proteomes" id="UP000663828">
    <property type="component" value="Unassembled WGS sequence"/>
</dbReference>
<dbReference type="EMBL" id="CAJNOR010021744">
    <property type="protein sequence ID" value="CAF1691532.1"/>
    <property type="molecule type" value="Genomic_DNA"/>
</dbReference>
<keyword evidence="1" id="KW-0472">Membrane</keyword>
<dbReference type="AlphaFoldDB" id="A0A816HR91"/>
<evidence type="ECO:0000313" key="3">
    <source>
        <dbReference type="Proteomes" id="UP000663828"/>
    </source>
</evidence>
<name>A0A816HR91_ADIRI</name>
<comment type="caution">
    <text evidence="2">The sequence shown here is derived from an EMBL/GenBank/DDBJ whole genome shotgun (WGS) entry which is preliminary data.</text>
</comment>
<sequence length="65" mass="7634">MNRTQRQRSEKKVKRKSRCQLWLNTAINALIPLMIGVATIVIAIADEKLEDKRREQDHTLAYLTR</sequence>